<proteinExistence type="predicted"/>
<evidence type="ECO:0000313" key="2">
    <source>
        <dbReference type="Proteomes" id="UP001230268"/>
    </source>
</evidence>
<organism evidence="1 2">
    <name type="scientific">Babesia gibsoni</name>
    <dbReference type="NCBI Taxonomy" id="33632"/>
    <lineage>
        <taxon>Eukaryota</taxon>
        <taxon>Sar</taxon>
        <taxon>Alveolata</taxon>
        <taxon>Apicomplexa</taxon>
        <taxon>Aconoidasida</taxon>
        <taxon>Piroplasmida</taxon>
        <taxon>Babesiidae</taxon>
        <taxon>Babesia</taxon>
    </lineage>
</organism>
<name>A0AAD8UU54_BABGI</name>
<dbReference type="Proteomes" id="UP001230268">
    <property type="component" value="Unassembled WGS sequence"/>
</dbReference>
<dbReference type="Gene3D" id="3.40.50.150">
    <property type="entry name" value="Vaccinia Virus protein VP39"/>
    <property type="match status" value="1"/>
</dbReference>
<evidence type="ECO:0000313" key="1">
    <source>
        <dbReference type="EMBL" id="KAK1445046.1"/>
    </source>
</evidence>
<dbReference type="EMBL" id="JAVEPI010000001">
    <property type="protein sequence ID" value="KAK1445046.1"/>
    <property type="molecule type" value="Genomic_DNA"/>
</dbReference>
<reference evidence="1" key="1">
    <citation type="submission" date="2023-08" db="EMBL/GenBank/DDBJ databases">
        <title>Draft sequence of the Babesia gibsoni genome.</title>
        <authorList>
            <person name="Yamagishi J.Y."/>
            <person name="Xuan X.X."/>
        </authorList>
    </citation>
    <scope>NUCLEOTIDE SEQUENCE</scope>
    <source>
        <strain evidence="1">Azabu</strain>
    </source>
</reference>
<accession>A0AAD8UU54</accession>
<keyword evidence="2" id="KW-1185">Reference proteome</keyword>
<sequence>MGPFDGLIASSNARYRVKLITSSGLERLLVSELSSLSNDCSILTGGSCFVEANVDLYNLWKIIHGSRICEQLWIHICEPFHARNVRTFMRALNNAEWRGFIPFSSGLRLPYVKVNTNNSQLYHTGMIKKLLHEVIKAHCSKSLKLQGDELPKVLQRRGHLPLCPTLMVNIDNDMCEVLANSSGDLTERPWSSASALDARISPSMVAAIAYRLELMEKIRHKEISVIWDPLCHIGTVLFELHSFVKRCRFRPLGHIFPLSNFPLNCRETTKDAAASVYDDGEPCNVNLRLIGSDVLNKYVTEAEAVYRKYRFFDKRTTTNSTNNGQNDEVNEAVVGDESIALKGSEDGVSVEFITTPLEDANVNYNNTLVLTNLYYGNKERRKEFVSAHGCFEELLLKAPQQLLQNVYVIGTENFRKNSKFVWQPELKFNNNGVIVMLLKLVSIKSGV</sequence>
<protein>
    <submittedName>
        <fullName evidence="1">Uncharacterized protein</fullName>
    </submittedName>
</protein>
<comment type="caution">
    <text evidence="1">The sequence shown here is derived from an EMBL/GenBank/DDBJ whole genome shotgun (WGS) entry which is preliminary data.</text>
</comment>
<dbReference type="InterPro" id="IPR029063">
    <property type="entry name" value="SAM-dependent_MTases_sf"/>
</dbReference>
<gene>
    <name evidence="1" type="ORF">BgAZ_109520</name>
</gene>
<dbReference type="Gene3D" id="3.30.2130.30">
    <property type="match status" value="1"/>
</dbReference>
<dbReference type="AlphaFoldDB" id="A0AAD8UU54"/>